<dbReference type="InterPro" id="IPR008979">
    <property type="entry name" value="Galactose-bd-like_sf"/>
</dbReference>
<dbReference type="SUPFAM" id="SSF53474">
    <property type="entry name" value="alpha/beta-Hydrolases"/>
    <property type="match status" value="1"/>
</dbReference>
<dbReference type="Proteomes" id="UP000011701">
    <property type="component" value="Chromosome"/>
</dbReference>
<feature type="chain" id="PRO_5002508503" description="Phospholipase/carboxylesterase/thioesterase domain-containing protein" evidence="2">
    <location>
        <begin position="22"/>
        <end position="581"/>
    </location>
</feature>
<dbReference type="RefSeq" id="WP_002690021.1">
    <property type="nucleotide sequence ID" value="NZ_CM001797.1"/>
</dbReference>
<keyword evidence="1 2" id="KW-0732">Signal</keyword>
<comment type="caution">
    <text evidence="3">The sequence shown here is derived from an EMBL/GenBank/DDBJ whole genome shotgun (WGS) entry which is preliminary data.</text>
</comment>
<name>A0A0F6MSW8_TREDN</name>
<sequence>MKRKFLSFIILLFLLILSSCASNNGKIINKDPNNLVFETKQITEAQSGKTLTYKYCYSGAEKGKNKTYPLVVMAGNFFDNYLLDELIEKINGKKENVSYLLVENAEPNSLIAAINDFRSMNYSVTDDMVYLITDNKNAEFVQKIKLSYEVLFANTIVLGNSKIEKSIDKLLALRRGTIYNAVVKSQNILSSDASAELAVDGKVDTIWTDSKKTLEIGFGFDKMMKINRYRIDSVRPLGEVKFEAFIGKTWQVVDSYTNNTTNVIDHCVPVIEADKVRFVFTNKELAIKEIEVFAEYKITEKYKVSEFSYKGVKLPYRLFIPETLKQHNKIPLVLFLHGSGQRGSDNRQILGVTKAEGAMVWAYPENQKKYPCVVLVPQIDKHQLWRDKDVMDALIKLVEYLQKTYPNIDKDRIYGTGLSIGAEGLANIAIFKPDFFASLLLVAGGPNNPVGGGPAVEETVIPNVAKFANIPMWEMQAFDDNIRSIKLTTSMINAYRDLGFSPKFTVYLPGETGKVATSAHSSWLLAYKDERIFHWLFNQNKNNRLIPLPQAVKHIPQLSGKELLELSEPGKNYVEFDKVFK</sequence>
<dbReference type="HOGENOM" id="CLU_469230_0_0_12"/>
<gene>
    <name evidence="3" type="ORF">HMPREF9723_00057</name>
</gene>
<dbReference type="PANTHER" id="PTHR43037">
    <property type="entry name" value="UNNAMED PRODUCT-RELATED"/>
    <property type="match status" value="1"/>
</dbReference>
<evidence type="ECO:0008006" key="4">
    <source>
        <dbReference type="Google" id="ProtNLM"/>
    </source>
</evidence>
<organism evidence="3">
    <name type="scientific">Treponema denticola OTK</name>
    <dbReference type="NCBI Taxonomy" id="999434"/>
    <lineage>
        <taxon>Bacteria</taxon>
        <taxon>Pseudomonadati</taxon>
        <taxon>Spirochaetota</taxon>
        <taxon>Spirochaetia</taxon>
        <taxon>Spirochaetales</taxon>
        <taxon>Treponemataceae</taxon>
        <taxon>Treponema</taxon>
    </lineage>
</organism>
<evidence type="ECO:0000256" key="2">
    <source>
        <dbReference type="SAM" id="SignalP"/>
    </source>
</evidence>
<dbReference type="EMBL" id="AGDY01000001">
    <property type="protein sequence ID" value="EMB24826.1"/>
    <property type="molecule type" value="Genomic_DNA"/>
</dbReference>
<protein>
    <recommendedName>
        <fullName evidence="4">Phospholipase/carboxylesterase/thioesterase domain-containing protein</fullName>
    </recommendedName>
</protein>
<reference evidence="3" key="1">
    <citation type="submission" date="2012-01" db="EMBL/GenBank/DDBJ databases">
        <title>The Genome Sequence of Treponema denticola OTK.</title>
        <authorList>
            <consortium name="The Broad Institute Genome Sequencing Platform"/>
            <person name="Earl A."/>
            <person name="Ward D."/>
            <person name="Feldgarden M."/>
            <person name="Gevers D."/>
            <person name="Blanton J.M."/>
            <person name="Fenno C.J."/>
            <person name="Baranova O.V."/>
            <person name="Mathney J."/>
            <person name="Dewhirst F.E."/>
            <person name="Izard J."/>
            <person name="Young S.K."/>
            <person name="Zeng Q."/>
            <person name="Gargeya S."/>
            <person name="Fitzgerald M."/>
            <person name="Haas B."/>
            <person name="Abouelleil A."/>
            <person name="Alvarado L."/>
            <person name="Arachchi H.M."/>
            <person name="Berlin A."/>
            <person name="Chapman S.B."/>
            <person name="Gearin G."/>
            <person name="Goldberg J."/>
            <person name="Griggs A."/>
            <person name="Gujja S."/>
            <person name="Hansen M."/>
            <person name="Heiman D."/>
            <person name="Howarth C."/>
            <person name="Larimer J."/>
            <person name="Lui A."/>
            <person name="MacDonald P.J.P."/>
            <person name="McCowen C."/>
            <person name="Montmayeur A."/>
            <person name="Murphy C."/>
            <person name="Neiman D."/>
            <person name="Pearson M."/>
            <person name="Priest M."/>
            <person name="Roberts A."/>
            <person name="Saif S."/>
            <person name="Shea T."/>
            <person name="Sisk P."/>
            <person name="Stolte C."/>
            <person name="Sykes S."/>
            <person name="Wortman J."/>
            <person name="Nusbaum C."/>
            <person name="Birren B."/>
        </authorList>
    </citation>
    <scope>NUCLEOTIDE SEQUENCE [LARGE SCALE GENOMIC DNA]</scope>
    <source>
        <strain evidence="3">OTK</strain>
    </source>
</reference>
<evidence type="ECO:0000256" key="1">
    <source>
        <dbReference type="ARBA" id="ARBA00022729"/>
    </source>
</evidence>
<accession>A0A0F6MSW8</accession>
<dbReference type="InterPro" id="IPR029058">
    <property type="entry name" value="AB_hydrolase_fold"/>
</dbReference>
<dbReference type="InterPro" id="IPR050955">
    <property type="entry name" value="Plant_Biomass_Hydrol_Est"/>
</dbReference>
<dbReference type="PATRIC" id="fig|999434.4.peg.59"/>
<dbReference type="Gene3D" id="3.40.50.1820">
    <property type="entry name" value="alpha/beta hydrolase"/>
    <property type="match status" value="1"/>
</dbReference>
<dbReference type="PANTHER" id="PTHR43037:SF1">
    <property type="entry name" value="BLL1128 PROTEIN"/>
    <property type="match status" value="1"/>
</dbReference>
<dbReference type="PROSITE" id="PS51257">
    <property type="entry name" value="PROKAR_LIPOPROTEIN"/>
    <property type="match status" value="1"/>
</dbReference>
<dbReference type="Gene3D" id="2.60.120.260">
    <property type="entry name" value="Galactose-binding domain-like"/>
    <property type="match status" value="1"/>
</dbReference>
<feature type="signal peptide" evidence="2">
    <location>
        <begin position="1"/>
        <end position="21"/>
    </location>
</feature>
<dbReference type="AlphaFoldDB" id="A0A0F6MSW8"/>
<proteinExistence type="predicted"/>
<dbReference type="SUPFAM" id="SSF49785">
    <property type="entry name" value="Galactose-binding domain-like"/>
    <property type="match status" value="1"/>
</dbReference>
<evidence type="ECO:0000313" key="3">
    <source>
        <dbReference type="EMBL" id="EMB24826.1"/>
    </source>
</evidence>